<proteinExistence type="predicted"/>
<feature type="transmembrane region" description="Helical" evidence="1">
    <location>
        <begin position="121"/>
        <end position="140"/>
    </location>
</feature>
<comment type="caution">
    <text evidence="2">The sequence shown here is derived from an EMBL/GenBank/DDBJ whole genome shotgun (WGS) entry which is preliminary data.</text>
</comment>
<dbReference type="AlphaFoldDB" id="A0A6A4ZTM3"/>
<feature type="non-terminal residue" evidence="2">
    <location>
        <position position="172"/>
    </location>
</feature>
<dbReference type="EMBL" id="VJMH01001472">
    <property type="protein sequence ID" value="KAF0711959.1"/>
    <property type="molecule type" value="Genomic_DNA"/>
</dbReference>
<keyword evidence="1" id="KW-1133">Transmembrane helix</keyword>
<evidence type="ECO:0000256" key="1">
    <source>
        <dbReference type="SAM" id="Phobius"/>
    </source>
</evidence>
<organism evidence="2">
    <name type="scientific">Aphanomyces stellatus</name>
    <dbReference type="NCBI Taxonomy" id="120398"/>
    <lineage>
        <taxon>Eukaryota</taxon>
        <taxon>Sar</taxon>
        <taxon>Stramenopiles</taxon>
        <taxon>Oomycota</taxon>
        <taxon>Saprolegniomycetes</taxon>
        <taxon>Saprolegniales</taxon>
        <taxon>Verrucalvaceae</taxon>
        <taxon>Aphanomyces</taxon>
    </lineage>
</organism>
<protein>
    <submittedName>
        <fullName evidence="2">Uncharacterized protein</fullName>
    </submittedName>
</protein>
<gene>
    <name evidence="2" type="ORF">As57867_004940</name>
</gene>
<reference evidence="2" key="1">
    <citation type="submission" date="2019-06" db="EMBL/GenBank/DDBJ databases">
        <title>Genomics analysis of Aphanomyces spp. identifies a new class of oomycete effector associated with host adaptation.</title>
        <authorList>
            <person name="Gaulin E."/>
        </authorList>
    </citation>
    <scope>NUCLEOTIDE SEQUENCE</scope>
    <source>
        <strain evidence="2">CBS 578.67</strain>
    </source>
</reference>
<accession>A0A6A4ZTM3</accession>
<feature type="transmembrane region" description="Helical" evidence="1">
    <location>
        <begin position="95"/>
        <end position="115"/>
    </location>
</feature>
<keyword evidence="1" id="KW-0472">Membrane</keyword>
<name>A0A6A4ZTM3_9STRA</name>
<sequence>MATEDTHTTTPLLSHPAHPTSLDYATDHASIQVEPVVTFSEPTHVDDTPTEVPRPRRSTLFKITHWIGRRRRASEAAKQEAGAAAVVQSSWLMQCATVVCMVGAVAISAVFATLFLALNSIYAISIVVLGPAFGSPWVGWDHELVILGMLLRMEFRRAEFHRSHAAALNTLA</sequence>
<evidence type="ECO:0000313" key="2">
    <source>
        <dbReference type="EMBL" id="KAF0711959.1"/>
    </source>
</evidence>
<keyword evidence="1" id="KW-0812">Transmembrane</keyword>